<sequence>TPTMWSPRALFRFSILARLNKPKFKEIQWTDDGEVRPVTRGKAKQFGLPEARSPRTVVFNDGAPYRMLSNASCASHAPLTVSASEGIVLENVARARTRRYQSFLKV</sequence>
<gene>
    <name evidence="1" type="ORF">C8A04DRAFT_13693</name>
</gene>
<reference evidence="1" key="2">
    <citation type="submission" date="2023-05" db="EMBL/GenBank/DDBJ databases">
        <authorList>
            <consortium name="Lawrence Berkeley National Laboratory"/>
            <person name="Steindorff A."/>
            <person name="Hensen N."/>
            <person name="Bonometti L."/>
            <person name="Westerberg I."/>
            <person name="Brannstrom I.O."/>
            <person name="Guillou S."/>
            <person name="Cros-Aarteil S."/>
            <person name="Calhoun S."/>
            <person name="Haridas S."/>
            <person name="Kuo A."/>
            <person name="Mondo S."/>
            <person name="Pangilinan J."/>
            <person name="Riley R."/>
            <person name="Labutti K."/>
            <person name="Andreopoulos B."/>
            <person name="Lipzen A."/>
            <person name="Chen C."/>
            <person name="Yanf M."/>
            <person name="Daum C."/>
            <person name="Ng V."/>
            <person name="Clum A."/>
            <person name="Ohm R."/>
            <person name="Martin F."/>
            <person name="Silar P."/>
            <person name="Natvig D."/>
            <person name="Lalanne C."/>
            <person name="Gautier V."/>
            <person name="Ament-Velasquez S.L."/>
            <person name="Kruys A."/>
            <person name="Hutchinson M.I."/>
            <person name="Powell A.J."/>
            <person name="Barry K."/>
            <person name="Miller A.N."/>
            <person name="Grigoriev I.V."/>
            <person name="Debuchy R."/>
            <person name="Gladieux P."/>
            <person name="Thoren M.H."/>
            <person name="Johannesson H."/>
        </authorList>
    </citation>
    <scope>NUCLEOTIDE SEQUENCE</scope>
    <source>
        <strain evidence="1">CBS 141.50</strain>
    </source>
</reference>
<proteinExistence type="predicted"/>
<dbReference type="GeneID" id="87814429"/>
<dbReference type="RefSeq" id="XP_062635269.1">
    <property type="nucleotide sequence ID" value="XM_062777816.1"/>
</dbReference>
<keyword evidence="2" id="KW-1185">Reference proteome</keyword>
<dbReference type="EMBL" id="MU853604">
    <property type="protein sequence ID" value="KAK4141898.1"/>
    <property type="molecule type" value="Genomic_DNA"/>
</dbReference>
<reference evidence="1" key="1">
    <citation type="journal article" date="2023" name="Mol. Phylogenet. Evol.">
        <title>Genome-scale phylogeny and comparative genomics of the fungal order Sordariales.</title>
        <authorList>
            <person name="Hensen N."/>
            <person name="Bonometti L."/>
            <person name="Westerberg I."/>
            <person name="Brannstrom I.O."/>
            <person name="Guillou S."/>
            <person name="Cros-Aarteil S."/>
            <person name="Calhoun S."/>
            <person name="Haridas S."/>
            <person name="Kuo A."/>
            <person name="Mondo S."/>
            <person name="Pangilinan J."/>
            <person name="Riley R."/>
            <person name="LaButti K."/>
            <person name="Andreopoulos B."/>
            <person name="Lipzen A."/>
            <person name="Chen C."/>
            <person name="Yan M."/>
            <person name="Daum C."/>
            <person name="Ng V."/>
            <person name="Clum A."/>
            <person name="Steindorff A."/>
            <person name="Ohm R.A."/>
            <person name="Martin F."/>
            <person name="Silar P."/>
            <person name="Natvig D.O."/>
            <person name="Lalanne C."/>
            <person name="Gautier V."/>
            <person name="Ament-Velasquez S.L."/>
            <person name="Kruys A."/>
            <person name="Hutchinson M.I."/>
            <person name="Powell A.J."/>
            <person name="Barry K."/>
            <person name="Miller A.N."/>
            <person name="Grigoriev I.V."/>
            <person name="Debuchy R."/>
            <person name="Gladieux P."/>
            <person name="Hiltunen Thoren M."/>
            <person name="Johannesson H."/>
        </authorList>
    </citation>
    <scope>NUCLEOTIDE SEQUENCE</scope>
    <source>
        <strain evidence="1">CBS 141.50</strain>
    </source>
</reference>
<dbReference type="AlphaFoldDB" id="A0AAN6UZA9"/>
<protein>
    <submittedName>
        <fullName evidence="1">Uncharacterized protein</fullName>
    </submittedName>
</protein>
<name>A0AAN6UZA9_9PEZI</name>
<feature type="non-terminal residue" evidence="1">
    <location>
        <position position="1"/>
    </location>
</feature>
<accession>A0AAN6UZA9</accession>
<dbReference type="Proteomes" id="UP001302676">
    <property type="component" value="Unassembled WGS sequence"/>
</dbReference>
<evidence type="ECO:0000313" key="2">
    <source>
        <dbReference type="Proteomes" id="UP001302676"/>
    </source>
</evidence>
<comment type="caution">
    <text evidence="1">The sequence shown here is derived from an EMBL/GenBank/DDBJ whole genome shotgun (WGS) entry which is preliminary data.</text>
</comment>
<organism evidence="1 2">
    <name type="scientific">Dichotomopilus funicola</name>
    <dbReference type="NCBI Taxonomy" id="1934379"/>
    <lineage>
        <taxon>Eukaryota</taxon>
        <taxon>Fungi</taxon>
        <taxon>Dikarya</taxon>
        <taxon>Ascomycota</taxon>
        <taxon>Pezizomycotina</taxon>
        <taxon>Sordariomycetes</taxon>
        <taxon>Sordariomycetidae</taxon>
        <taxon>Sordariales</taxon>
        <taxon>Chaetomiaceae</taxon>
        <taxon>Dichotomopilus</taxon>
    </lineage>
</organism>
<evidence type="ECO:0000313" key="1">
    <source>
        <dbReference type="EMBL" id="KAK4141898.1"/>
    </source>
</evidence>